<feature type="transmembrane region" description="Helical" evidence="1">
    <location>
        <begin position="56"/>
        <end position="76"/>
    </location>
</feature>
<evidence type="ECO:0000259" key="2">
    <source>
        <dbReference type="Pfam" id="PF09835"/>
    </source>
</evidence>
<feature type="domain" description="DUF2062" evidence="2">
    <location>
        <begin position="7"/>
        <end position="151"/>
    </location>
</feature>
<evidence type="ECO:0000313" key="3">
    <source>
        <dbReference type="EMBL" id="XCI28148.1"/>
    </source>
</evidence>
<accession>A0AAU8HSQ4</accession>
<organism evidence="3">
    <name type="scientific">Proteinivorax hydrogeniformans</name>
    <dbReference type="NCBI Taxonomy" id="1826727"/>
    <lineage>
        <taxon>Bacteria</taxon>
        <taxon>Bacillati</taxon>
        <taxon>Bacillota</taxon>
        <taxon>Clostridia</taxon>
        <taxon>Eubacteriales</taxon>
        <taxon>Proteinivoracaceae</taxon>
        <taxon>Proteinivorax</taxon>
    </lineage>
</organism>
<proteinExistence type="predicted"/>
<sequence length="165" mass="17958">MKEKIINLWKKLSQISDTPHAIALGAALGLGWNFIPSLGIGPFMSIFSAKIFKASGIAAVTINLGTGFFIPVLYTLNMVTGRFILGDFLSFMDMEEELSNSMQSSLDGIEAVTNTPSSFFSLDTVTEMGAEFFLGGFINAAIFGLILYGLIWTPPFIKGKIQRKT</sequence>
<feature type="transmembrane region" description="Helical" evidence="1">
    <location>
        <begin position="20"/>
        <end position="44"/>
    </location>
</feature>
<name>A0AAU8HSQ4_9FIRM</name>
<protein>
    <submittedName>
        <fullName evidence="3">DUF2062 domain-containing protein</fullName>
    </submittedName>
</protein>
<reference evidence="3" key="2">
    <citation type="submission" date="2024-06" db="EMBL/GenBank/DDBJ databases">
        <authorList>
            <person name="Petrova K.O."/>
            <person name="Toshchakov S.V."/>
            <person name="Boltjanskaja Y.V."/>
            <person name="Kevbrin V.V."/>
        </authorList>
    </citation>
    <scope>NUCLEOTIDE SEQUENCE</scope>
    <source>
        <strain evidence="3">Z-710</strain>
    </source>
</reference>
<dbReference type="RefSeq" id="WP_353892725.1">
    <property type="nucleotide sequence ID" value="NZ_CP159485.1"/>
</dbReference>
<dbReference type="Pfam" id="PF09835">
    <property type="entry name" value="DUF2062"/>
    <property type="match status" value="1"/>
</dbReference>
<gene>
    <name evidence="3" type="ORF">PRVXH_002094</name>
</gene>
<keyword evidence="1" id="KW-0812">Transmembrane</keyword>
<keyword evidence="1" id="KW-0472">Membrane</keyword>
<dbReference type="AlphaFoldDB" id="A0AAU8HSQ4"/>
<dbReference type="InterPro" id="IPR018639">
    <property type="entry name" value="DUF2062"/>
</dbReference>
<dbReference type="EMBL" id="CP159485">
    <property type="protein sequence ID" value="XCI28148.1"/>
    <property type="molecule type" value="Genomic_DNA"/>
</dbReference>
<keyword evidence="1" id="KW-1133">Transmembrane helix</keyword>
<feature type="transmembrane region" description="Helical" evidence="1">
    <location>
        <begin position="132"/>
        <end position="153"/>
    </location>
</feature>
<reference evidence="3" key="1">
    <citation type="journal article" date="2018" name="Antonie Van Leeuwenhoek">
        <title>Proteinivorax hydrogeniformans sp. nov., an anaerobic, haloalkaliphilic bacterium fermenting proteinaceous compounds with high hydrogen production.</title>
        <authorList>
            <person name="Boltyanskaya Y."/>
            <person name="Detkova E."/>
            <person name="Pimenov N."/>
            <person name="Kevbrin V."/>
        </authorList>
    </citation>
    <scope>NUCLEOTIDE SEQUENCE</scope>
    <source>
        <strain evidence="3">Z-710</strain>
    </source>
</reference>
<evidence type="ECO:0000256" key="1">
    <source>
        <dbReference type="SAM" id="Phobius"/>
    </source>
</evidence>